<dbReference type="InterPro" id="IPR046257">
    <property type="entry name" value="DUF6290"/>
</dbReference>
<evidence type="ECO:0000313" key="1">
    <source>
        <dbReference type="EMBL" id="MPM13803.1"/>
    </source>
</evidence>
<comment type="caution">
    <text evidence="1">The sequence shown here is derived from an EMBL/GenBank/DDBJ whole genome shotgun (WGS) entry which is preliminary data.</text>
</comment>
<dbReference type="AlphaFoldDB" id="A0A644XHZ0"/>
<gene>
    <name evidence="1" type="ORF">SDC9_60163</name>
</gene>
<dbReference type="EMBL" id="VSSQ01002176">
    <property type="protein sequence ID" value="MPM13803.1"/>
    <property type="molecule type" value="Genomic_DNA"/>
</dbReference>
<name>A0A644XHZ0_9ZZZZ</name>
<proteinExistence type="predicted"/>
<accession>A0A644XHZ0</accession>
<reference evidence="1" key="1">
    <citation type="submission" date="2019-08" db="EMBL/GenBank/DDBJ databases">
        <authorList>
            <person name="Kucharzyk K."/>
            <person name="Murdoch R.W."/>
            <person name="Higgins S."/>
            <person name="Loffler F."/>
        </authorList>
    </citation>
    <scope>NUCLEOTIDE SEQUENCE</scope>
</reference>
<dbReference type="Pfam" id="PF19807">
    <property type="entry name" value="DUF6290"/>
    <property type="match status" value="1"/>
</dbReference>
<organism evidence="1">
    <name type="scientific">bioreactor metagenome</name>
    <dbReference type="NCBI Taxonomy" id="1076179"/>
    <lineage>
        <taxon>unclassified sequences</taxon>
        <taxon>metagenomes</taxon>
        <taxon>ecological metagenomes</taxon>
    </lineage>
</organism>
<protein>
    <submittedName>
        <fullName evidence="1">Uncharacterized protein</fullName>
    </submittedName>
</protein>
<sequence>MSKIIELINSILRKEEQIILNDRIEFRLNKKEKELIKKYCKLRHTDASKFFRNLAMKEIDNFIKLNS</sequence>